<name>A0ABV7YD17_9ACTN</name>
<evidence type="ECO:0000313" key="2">
    <source>
        <dbReference type="Proteomes" id="UP001595699"/>
    </source>
</evidence>
<reference evidence="2" key="1">
    <citation type="journal article" date="2019" name="Int. J. Syst. Evol. Microbiol.">
        <title>The Global Catalogue of Microorganisms (GCM) 10K type strain sequencing project: providing services to taxonomists for standard genome sequencing and annotation.</title>
        <authorList>
            <consortium name="The Broad Institute Genomics Platform"/>
            <consortium name="The Broad Institute Genome Sequencing Center for Infectious Disease"/>
            <person name="Wu L."/>
            <person name="Ma J."/>
        </authorList>
    </citation>
    <scope>NUCLEOTIDE SEQUENCE [LARGE SCALE GENOMIC DNA]</scope>
    <source>
        <strain evidence="2">CGMCC 4.7241</strain>
    </source>
</reference>
<dbReference type="RefSeq" id="WP_239554075.1">
    <property type="nucleotide sequence ID" value="NZ_JAFBCM010000001.1"/>
</dbReference>
<dbReference type="Gene3D" id="2.70.98.70">
    <property type="match status" value="1"/>
</dbReference>
<comment type="caution">
    <text evidence="1">The sequence shown here is derived from an EMBL/GenBank/DDBJ whole genome shotgun (WGS) entry which is preliminary data.</text>
</comment>
<dbReference type="Gene3D" id="1.50.10.100">
    <property type="entry name" value="Chondroitin AC/alginate lyase"/>
    <property type="match status" value="1"/>
</dbReference>
<dbReference type="Proteomes" id="UP001595699">
    <property type="component" value="Unassembled WGS sequence"/>
</dbReference>
<accession>A0ABV7YD17</accession>
<dbReference type="SUPFAM" id="SSF48230">
    <property type="entry name" value="Chondroitin AC/alginate lyase"/>
    <property type="match status" value="1"/>
</dbReference>
<dbReference type="InterPro" id="IPR006311">
    <property type="entry name" value="TAT_signal"/>
</dbReference>
<keyword evidence="2" id="KW-1185">Reference proteome</keyword>
<gene>
    <name evidence="1" type="ORF">ACFOUW_14070</name>
</gene>
<protein>
    <submittedName>
        <fullName evidence="1">Heparinase II/III family protein</fullName>
    </submittedName>
</protein>
<organism evidence="1 2">
    <name type="scientific">Tenggerimyces flavus</name>
    <dbReference type="NCBI Taxonomy" id="1708749"/>
    <lineage>
        <taxon>Bacteria</taxon>
        <taxon>Bacillati</taxon>
        <taxon>Actinomycetota</taxon>
        <taxon>Actinomycetes</taxon>
        <taxon>Propionibacteriales</taxon>
        <taxon>Nocardioidaceae</taxon>
        <taxon>Tenggerimyces</taxon>
    </lineage>
</organism>
<dbReference type="PROSITE" id="PS51257">
    <property type="entry name" value="PROKAR_LIPOPROTEIN"/>
    <property type="match status" value="1"/>
</dbReference>
<evidence type="ECO:0000313" key="1">
    <source>
        <dbReference type="EMBL" id="MFC3761964.1"/>
    </source>
</evidence>
<proteinExistence type="predicted"/>
<dbReference type="PROSITE" id="PS51318">
    <property type="entry name" value="TAT"/>
    <property type="match status" value="1"/>
</dbReference>
<dbReference type="EMBL" id="JBHRZH010000012">
    <property type="protein sequence ID" value="MFC3761964.1"/>
    <property type="molecule type" value="Genomic_DNA"/>
</dbReference>
<sequence>MPERTGPSRRTILGAAGLAATSCLLPSLRPRPARAASTTTSITTMATAPVKTASTFYTPARVAAARRNITDFAWARQVRDGVLPYANRIAAQTDEWLWGLVPGQKLPRSINVNYVLGSPVTGKDVYQLGFYPFRIDQWNRPWKITDPLAQQRGLPYVFPTNDFGAFYASALDENGVFDPELGDRSLLVNELYPEKGPTWGVDDGLGWVDDDGNRWTFIAYYCHYGLWWTGVSSIGATAQIWGGLTLLRDAYVYTGDPKYAHAGVILLDRIADMYPSMDVGAYSEDYRNNDPATKKGKVLGSIWETNFSTGIITAYDAFFPAIANEDTANVLPFLSTKGKDSLAAIRLNIENNILRQILPSVKSAQIYGNFGTHQASLSLAGVVLDEPEEAKEWFDFVFAAGGILPDPEWHVTGGGVYTTLVNKIDRDGWGAESAPHYSNIWFDNLKVVADALDGYEGYPGLDLYTHPKFRNMFTAGPRTVGVNKFLPSIGDSGACGQPGIALVKANYVKGFAEYGDPRPAQLAYLLNGNKSAGLNTGIFSDDPAGTEAAIQQVVDTQGPLDLPSDNLTGYGLAWLRDGELPNKREAWISYGRSEAYHGATDQLNLGLYAFGLDLMPDHGYPEATDYTNFSQEWTKNTVSHNSVIVNKHPQKTNWVGVPHGFGSGARVQHADIAAPKAYPDVETYRRVTAMVKVDATNSYLVDVFRVVGGTDHVFSFHSAEGPVSVDGLTLAEQPTGTYAGADVPMPGRRETPTDWDSPGFHWLDKVARDASPPASFSIDWDVVDTWNTLPDPDPDVHVRLTVLNENDDVAVANGYPPQNNPRNPRSLRYVLLHRAGASLASQFVSVVEPYVGQRFVRSIASVPVEGLGAGLAAHEATAVRVELVDGRVDYVISSLRPDVTLRVDGRFSFRGGFGVVSLRSDDLEYAYVHDATLLAPAPAGFRPPATVTGQLVDFTRELSEQNRLVVRTRGPVPAPDQLVDQYVYVANDNVRNAAYRIVGASRDASGQLVLDIGTASTIRRYTDDNDFGKGFQYDVAVGAQLRIPLSKEWSR</sequence>
<dbReference type="InterPro" id="IPR008929">
    <property type="entry name" value="Chondroitin_lyas"/>
</dbReference>